<dbReference type="Gene3D" id="3.40.50.1010">
    <property type="entry name" value="5'-nuclease"/>
    <property type="match status" value="1"/>
</dbReference>
<dbReference type="CDD" id="cd10146">
    <property type="entry name" value="LabA_like_C"/>
    <property type="match status" value="1"/>
</dbReference>
<proteinExistence type="predicted"/>
<reference evidence="3" key="1">
    <citation type="submission" date="2020-05" db="EMBL/GenBank/DDBJ databases">
        <authorList>
            <person name="Chiriac C."/>
            <person name="Salcher M."/>
            <person name="Ghai R."/>
            <person name="Kavagutti S V."/>
        </authorList>
    </citation>
    <scope>NUCLEOTIDE SEQUENCE</scope>
</reference>
<dbReference type="InterPro" id="IPR041966">
    <property type="entry name" value="LOTUS-like"/>
</dbReference>
<dbReference type="EMBL" id="CAFBMW010000004">
    <property type="protein sequence ID" value="CAB4921986.1"/>
    <property type="molecule type" value="Genomic_DNA"/>
</dbReference>
<protein>
    <submittedName>
        <fullName evidence="3">Unannotated protein</fullName>
    </submittedName>
</protein>
<dbReference type="AlphaFoldDB" id="A0A6J7HTV4"/>
<feature type="compositionally biased region" description="Low complexity" evidence="1">
    <location>
        <begin position="247"/>
        <end position="281"/>
    </location>
</feature>
<organism evidence="3">
    <name type="scientific">freshwater metagenome</name>
    <dbReference type="NCBI Taxonomy" id="449393"/>
    <lineage>
        <taxon>unclassified sequences</taxon>
        <taxon>metagenomes</taxon>
        <taxon>ecological metagenomes</taxon>
    </lineage>
</organism>
<feature type="compositionally biased region" description="Basic residues" evidence="1">
    <location>
        <begin position="289"/>
        <end position="299"/>
    </location>
</feature>
<feature type="region of interest" description="Disordered" evidence="1">
    <location>
        <begin position="246"/>
        <end position="351"/>
    </location>
</feature>
<evidence type="ECO:0000313" key="3">
    <source>
        <dbReference type="EMBL" id="CAB4921986.1"/>
    </source>
</evidence>
<dbReference type="PANTHER" id="PTHR35811:SF1">
    <property type="entry name" value="HTH OST-TYPE DOMAIN-CONTAINING PROTEIN"/>
    <property type="match status" value="1"/>
</dbReference>
<gene>
    <name evidence="3" type="ORF">UFOPK3662_00672</name>
</gene>
<accession>A0A6J7HTV4</accession>
<dbReference type="Gene3D" id="3.30.420.610">
    <property type="entry name" value="LOTUS domain-like"/>
    <property type="match status" value="1"/>
</dbReference>
<dbReference type="CDD" id="cd11297">
    <property type="entry name" value="PIN_LabA-like_N_1"/>
    <property type="match status" value="1"/>
</dbReference>
<dbReference type="PANTHER" id="PTHR35811">
    <property type="entry name" value="SLR1870 PROTEIN"/>
    <property type="match status" value="1"/>
</dbReference>
<feature type="compositionally biased region" description="Low complexity" evidence="1">
    <location>
        <begin position="323"/>
        <end position="351"/>
    </location>
</feature>
<evidence type="ECO:0000259" key="2">
    <source>
        <dbReference type="PROSITE" id="PS51644"/>
    </source>
</evidence>
<dbReference type="Pfam" id="PF12872">
    <property type="entry name" value="OST-HTH"/>
    <property type="match status" value="1"/>
</dbReference>
<feature type="region of interest" description="Disordered" evidence="1">
    <location>
        <begin position="148"/>
        <end position="168"/>
    </location>
</feature>
<feature type="domain" description="HTH OST-type" evidence="2">
    <location>
        <begin position="169"/>
        <end position="244"/>
    </location>
</feature>
<feature type="compositionally biased region" description="Acidic residues" evidence="1">
    <location>
        <begin position="156"/>
        <end position="167"/>
    </location>
</feature>
<dbReference type="InterPro" id="IPR025605">
    <property type="entry name" value="OST-HTH/LOTUS_dom"/>
</dbReference>
<evidence type="ECO:0000256" key="1">
    <source>
        <dbReference type="SAM" id="MobiDB-lite"/>
    </source>
</evidence>
<dbReference type="PROSITE" id="PS51644">
    <property type="entry name" value="HTH_OST"/>
    <property type="match status" value="1"/>
</dbReference>
<dbReference type="InterPro" id="IPR021139">
    <property type="entry name" value="NYN"/>
</dbReference>
<name>A0A6J7HTV4_9ZZZZ</name>
<sequence>MDPNVSSDRIAVLIDADNTSHSYAEALLDEVAKFGNPTIKRAYGDWSSDRLKGWGNELNLRAIRGMHQGAFTRGKNSTDSAMIIDAMDLLYAGNVEAFALVTSDSDFTSLALRLRESGKVVYGLGEKKTPASLQNACDRFIRLESLGDPASVTGSDDAETSTEEPDQVPEVNLQSALTKAVNAVGGDDGWAAPGTIGKHLSRTHPSLDPRNYGHRGLQGLLVAQPYLESTTEGGSLLVRVKGKAKSTAKAPAKGSAKAPAKATAKSAAKAPATAAETTPEQPAEETPPKKRAPRKRAAKKAAPAAPPAEPAPPAPPEEPQVPRVTTTTRTSRAASKAAATRAAKKAVAPDS</sequence>
<dbReference type="GO" id="GO:0004540">
    <property type="term" value="F:RNA nuclease activity"/>
    <property type="evidence" value="ECO:0007669"/>
    <property type="project" value="InterPro"/>
</dbReference>
<feature type="compositionally biased region" description="Pro residues" evidence="1">
    <location>
        <begin position="304"/>
        <end position="319"/>
    </location>
</feature>
<dbReference type="Pfam" id="PF01936">
    <property type="entry name" value="NYN"/>
    <property type="match status" value="1"/>
</dbReference>